<keyword evidence="2" id="KW-0812">Transmembrane</keyword>
<dbReference type="PANTHER" id="PTHR43833">
    <property type="entry name" value="POTASSIUM CHANNEL PROTEIN 2-RELATED-RELATED"/>
    <property type="match status" value="1"/>
</dbReference>
<dbReference type="SUPFAM" id="SSF116726">
    <property type="entry name" value="TrkA C-terminal domain-like"/>
    <property type="match status" value="1"/>
</dbReference>
<feature type="domain" description="RCK C-terminal" evidence="4">
    <location>
        <begin position="246"/>
        <end position="330"/>
    </location>
</feature>
<keyword evidence="2" id="KW-1133">Transmembrane helix</keyword>
<dbReference type="GO" id="GO:0005886">
    <property type="term" value="C:plasma membrane"/>
    <property type="evidence" value="ECO:0007669"/>
    <property type="project" value="UniProtKB-SubCell"/>
</dbReference>
<dbReference type="InterPro" id="IPR006037">
    <property type="entry name" value="RCK_C"/>
</dbReference>
<keyword evidence="5" id="KW-0407">Ion channel</keyword>
<comment type="subcellular location">
    <subcellularLocation>
        <location evidence="1">Cell membrane</location>
        <topology evidence="1">Multi-pass membrane protein</topology>
    </subcellularLocation>
</comment>
<keyword evidence="2" id="KW-0472">Membrane</keyword>
<evidence type="ECO:0000313" key="6">
    <source>
        <dbReference type="Proteomes" id="UP000032047"/>
    </source>
</evidence>
<feature type="transmembrane region" description="Helical" evidence="2">
    <location>
        <begin position="61"/>
        <end position="86"/>
    </location>
</feature>
<dbReference type="InterPro" id="IPR013099">
    <property type="entry name" value="K_chnl_dom"/>
</dbReference>
<gene>
    <name evidence="5" type="ORF">JV16_01418</name>
</gene>
<comment type="caution">
    <text evidence="5">The sequence shown here is derived from an EMBL/GenBank/DDBJ whole genome shotgun (WGS) entry which is preliminary data.</text>
</comment>
<evidence type="ECO:0000256" key="2">
    <source>
        <dbReference type="SAM" id="Phobius"/>
    </source>
</evidence>
<name>A0A0D0G7T2_9BACL</name>
<evidence type="ECO:0000259" key="3">
    <source>
        <dbReference type="PROSITE" id="PS51201"/>
    </source>
</evidence>
<organism evidence="5 6">
    <name type="scientific">Anoxybacillus ayderensis</name>
    <dbReference type="NCBI Taxonomy" id="265546"/>
    <lineage>
        <taxon>Bacteria</taxon>
        <taxon>Bacillati</taxon>
        <taxon>Bacillota</taxon>
        <taxon>Bacilli</taxon>
        <taxon>Bacillales</taxon>
        <taxon>Anoxybacillaceae</taxon>
        <taxon>Anoxybacillus</taxon>
    </lineage>
</organism>
<dbReference type="EMBL" id="JXTG01000005">
    <property type="protein sequence ID" value="KIP21415.1"/>
    <property type="molecule type" value="Genomic_DNA"/>
</dbReference>
<evidence type="ECO:0000259" key="4">
    <source>
        <dbReference type="PROSITE" id="PS51202"/>
    </source>
</evidence>
<feature type="domain" description="RCK N-terminal" evidence="3">
    <location>
        <begin position="107"/>
        <end position="222"/>
    </location>
</feature>
<dbReference type="Pfam" id="PF07885">
    <property type="entry name" value="Ion_trans_2"/>
    <property type="match status" value="1"/>
</dbReference>
<dbReference type="Gene3D" id="3.30.70.1450">
    <property type="entry name" value="Regulator of K+ conductance, C-terminal domain"/>
    <property type="match status" value="1"/>
</dbReference>
<dbReference type="SUPFAM" id="SSF51735">
    <property type="entry name" value="NAD(P)-binding Rossmann-fold domains"/>
    <property type="match status" value="1"/>
</dbReference>
<dbReference type="InterPro" id="IPR036721">
    <property type="entry name" value="RCK_C_sf"/>
</dbReference>
<dbReference type="InterPro" id="IPR050721">
    <property type="entry name" value="Trk_Ktr_HKT_K-transport"/>
</dbReference>
<dbReference type="GO" id="GO:0008324">
    <property type="term" value="F:monoatomic cation transmembrane transporter activity"/>
    <property type="evidence" value="ECO:0007669"/>
    <property type="project" value="InterPro"/>
</dbReference>
<evidence type="ECO:0000313" key="5">
    <source>
        <dbReference type="EMBL" id="KIP21415.1"/>
    </source>
</evidence>
<dbReference type="InterPro" id="IPR003148">
    <property type="entry name" value="RCK_N"/>
</dbReference>
<dbReference type="Proteomes" id="UP000032047">
    <property type="component" value="Unassembled WGS sequence"/>
</dbReference>
<dbReference type="RefSeq" id="WP_042534928.1">
    <property type="nucleotide sequence ID" value="NZ_JXTG01000005.1"/>
</dbReference>
<reference evidence="5 6" key="1">
    <citation type="submission" date="2015-01" db="EMBL/GenBank/DDBJ databases">
        <title>Genome sequence of Anoxybacillus ayderensis strain AB04.</title>
        <authorList>
            <person name="Belduz A.O."/>
            <person name="Canakci S."/>
            <person name="Chan K.-G."/>
            <person name="Kahar U.M."/>
            <person name="Yaakob A.S."/>
            <person name="Chan C.S."/>
            <person name="Goh K.M."/>
        </authorList>
    </citation>
    <scope>NUCLEOTIDE SEQUENCE [LARGE SCALE GENOMIC DNA]</scope>
    <source>
        <strain evidence="5 6">AB04</strain>
    </source>
</reference>
<dbReference type="AlphaFoldDB" id="A0A0D0G7T2"/>
<dbReference type="Pfam" id="PF02254">
    <property type="entry name" value="TrkA_N"/>
    <property type="match status" value="1"/>
</dbReference>
<protein>
    <submittedName>
        <fullName evidence="5">Voltage-gated potassium channel Kch</fullName>
    </submittedName>
</protein>
<evidence type="ECO:0000256" key="1">
    <source>
        <dbReference type="ARBA" id="ARBA00004651"/>
    </source>
</evidence>
<dbReference type="PATRIC" id="fig|265546.4.peg.1417"/>
<feature type="transmembrane region" description="Helical" evidence="2">
    <location>
        <begin position="33"/>
        <end position="49"/>
    </location>
</feature>
<dbReference type="Gene3D" id="3.40.50.720">
    <property type="entry name" value="NAD(P)-binding Rossmann-like Domain"/>
    <property type="match status" value="1"/>
</dbReference>
<dbReference type="PROSITE" id="PS51201">
    <property type="entry name" value="RCK_N"/>
    <property type="match status" value="1"/>
</dbReference>
<sequence>MSSSRSIVVSVIAMIVAIIAGTIGFMFSEQLTFFDALWLTVVTILTVGYGDTVPQTFYGKLFALIIIPIGIGIVTYATGAVVSMMMEGEFSKTVRRRKMKKKIEAMTNHIIVCGFGRVGEQVVRELVKNGTAVVVIERNTDRLEEMNDPIPYVEGDATEDDVLIAAGIERAAGLVAALPSDADNVFISLTAKGLNHDIQIVARAERPESEEKLRRAGADKVINPSFLSGRRMAMTMLKPVSVDYVDTIFHGHAEQYAIEEVTIEPHSSFVGTSVRDQAVRTRFHVTIIAIQRQNNMIGNPTPDERFFVGDVLIVFGEKRALEAFEQAVNKK</sequence>
<accession>A0A0D0G7T2</accession>
<proteinExistence type="predicted"/>
<dbReference type="PROSITE" id="PS51202">
    <property type="entry name" value="RCK_C"/>
    <property type="match status" value="1"/>
</dbReference>
<dbReference type="SUPFAM" id="SSF81324">
    <property type="entry name" value="Voltage-gated potassium channels"/>
    <property type="match status" value="1"/>
</dbReference>
<dbReference type="Gene3D" id="1.10.287.70">
    <property type="match status" value="1"/>
</dbReference>
<dbReference type="Pfam" id="PF02080">
    <property type="entry name" value="TrkA_C"/>
    <property type="match status" value="1"/>
</dbReference>
<keyword evidence="5" id="KW-0813">Transport</keyword>
<feature type="transmembrane region" description="Helical" evidence="2">
    <location>
        <begin position="7"/>
        <end position="27"/>
    </location>
</feature>
<keyword evidence="5" id="KW-0406">Ion transport</keyword>
<keyword evidence="6" id="KW-1185">Reference proteome</keyword>
<dbReference type="InterPro" id="IPR036291">
    <property type="entry name" value="NAD(P)-bd_dom_sf"/>
</dbReference>
<dbReference type="GO" id="GO:0006813">
    <property type="term" value="P:potassium ion transport"/>
    <property type="evidence" value="ECO:0007669"/>
    <property type="project" value="InterPro"/>
</dbReference>
<dbReference type="PANTHER" id="PTHR43833:SF9">
    <property type="entry name" value="POTASSIUM CHANNEL PROTEIN YUGO-RELATED"/>
    <property type="match status" value="1"/>
</dbReference>